<dbReference type="GO" id="GO:0016787">
    <property type="term" value="F:hydrolase activity"/>
    <property type="evidence" value="ECO:0007669"/>
    <property type="project" value="UniProtKB-KW"/>
</dbReference>
<feature type="coiled-coil region" evidence="2">
    <location>
        <begin position="289"/>
        <end position="316"/>
    </location>
</feature>
<evidence type="ECO:0000313" key="5">
    <source>
        <dbReference type="EMBL" id="TWU18208.1"/>
    </source>
</evidence>
<gene>
    <name evidence="5" type="ORF">Poly21_03630</name>
</gene>
<organism evidence="5 6">
    <name type="scientific">Allorhodopirellula heiligendammensis</name>
    <dbReference type="NCBI Taxonomy" id="2714739"/>
    <lineage>
        <taxon>Bacteria</taxon>
        <taxon>Pseudomonadati</taxon>
        <taxon>Planctomycetota</taxon>
        <taxon>Planctomycetia</taxon>
        <taxon>Pirellulales</taxon>
        <taxon>Pirellulaceae</taxon>
        <taxon>Allorhodopirellula</taxon>
    </lineage>
</organism>
<dbReference type="Proteomes" id="UP000319908">
    <property type="component" value="Unassembled WGS sequence"/>
</dbReference>
<evidence type="ECO:0000256" key="3">
    <source>
        <dbReference type="SAM" id="MobiDB-lite"/>
    </source>
</evidence>
<protein>
    <submittedName>
        <fullName evidence="5">Alpha/beta hydrolase family protein</fullName>
    </submittedName>
</protein>
<keyword evidence="2" id="KW-0175">Coiled coil</keyword>
<feature type="compositionally biased region" description="Low complexity" evidence="3">
    <location>
        <begin position="561"/>
        <end position="575"/>
    </location>
</feature>
<reference evidence="5 6" key="1">
    <citation type="journal article" date="2020" name="Antonie Van Leeuwenhoek">
        <title>Rhodopirellula heiligendammensis sp. nov., Rhodopirellula pilleata sp. nov., and Rhodopirellula solitaria sp. nov. isolated from natural or artificial marine surfaces in Northern Germany and California, USA, and emended description of the genus Rhodopirellula.</title>
        <authorList>
            <person name="Kallscheuer N."/>
            <person name="Wiegand S."/>
            <person name="Jogler M."/>
            <person name="Boedeker C."/>
            <person name="Peeters S.H."/>
            <person name="Rast P."/>
            <person name="Heuer A."/>
            <person name="Jetten M.S.M."/>
            <person name="Rohde M."/>
            <person name="Jogler C."/>
        </authorList>
    </citation>
    <scope>NUCLEOTIDE SEQUENCE [LARGE SCALE GENOMIC DNA]</scope>
    <source>
        <strain evidence="5 6">Poly21</strain>
    </source>
</reference>
<evidence type="ECO:0000256" key="2">
    <source>
        <dbReference type="SAM" id="Coils"/>
    </source>
</evidence>
<comment type="caution">
    <text evidence="5">The sequence shown here is derived from an EMBL/GenBank/DDBJ whole genome shotgun (WGS) entry which is preliminary data.</text>
</comment>
<sequence>MKDMATSTACLRSGCLALAAFVSMAGQAAQSAAEQLITLRNGVTLRGVYIEIPTLNENSFSVGADGGIRTPSIWSIDDGLRRTYVHRRGMVNNEPVEVPDLSLRMEFPQPVPAGANEVGSLGQILGVTPLNEYGRRQMSVRGTDGSPTIIYQGLTELTSRYAKLEALKSDSPMRLDMRVATDSIDTPSLQRIFGKLLDQDDPDARLEEVRFFIEAERYGDALHELQAILRKFPEQQELKPQLTALVERHAMQLFDQAQLRRASGQPSLAKAILEKFPLARVSRVTRLRVEDELGQIQKLETQRDETVANLRKLVGDLAPADRDALAKIVDEIDQHLSPNTLNRLSDFIRLGGNDAIPVQQRVALAIAGWMLGSGSGEQNLVIVISQVEVRDLVAQYLAHPDPKVRSVLMENLKVLEGASAEAIAKMLPLLPPPLASDQAVAIYGGQGDSAEAATKRSFHVPMDAVPDDSVLGMYHIGPDQQSFEAAQAADPMAVPEAAYLVQLPPEYDPLRQYPCIVALHAAGAPAETQLNWWAGVPTDRFLSPVDTSNASTESVRRDDASMPPSSDASSDPQVAPLKQSMRLGHAAQNGFIVVTPRWTRSGQQDYEYTMREHDAVLRSVRGAMRRFSIDSDRVFIGGHGAGGAAAWDIALSHPDIWAGMIAIGAEPRKTLLHYDANAVYVPTYIVMGEKDGRPLKRNGAVYDDYMSYQHDAMVVMYRGRGKEFFYEESKRIYDWMMTPEHARGKFPQEIDVVSMRQGDRFFWWLEWDESLPDTVINPILWEEATRIKAAKVSATIGANNEIRVSQAPATAFTIWLSPQMPLDFGTQLAVRYRGQRRDFRFTGEFQTMLDDVRVRADRKRPFWGRVTIP</sequence>
<feature type="signal peptide" evidence="4">
    <location>
        <begin position="1"/>
        <end position="28"/>
    </location>
</feature>
<keyword evidence="5" id="KW-0378">Hydrolase</keyword>
<dbReference type="PANTHER" id="PTHR43037:SF1">
    <property type="entry name" value="BLL1128 PROTEIN"/>
    <property type="match status" value="1"/>
</dbReference>
<dbReference type="AlphaFoldDB" id="A0A5C6C251"/>
<feature type="region of interest" description="Disordered" evidence="3">
    <location>
        <begin position="543"/>
        <end position="575"/>
    </location>
</feature>
<keyword evidence="1 4" id="KW-0732">Signal</keyword>
<accession>A0A5C6C251</accession>
<dbReference type="EMBL" id="SJPU01000001">
    <property type="protein sequence ID" value="TWU18208.1"/>
    <property type="molecule type" value="Genomic_DNA"/>
</dbReference>
<feature type="chain" id="PRO_5023101428" evidence="4">
    <location>
        <begin position="29"/>
        <end position="869"/>
    </location>
</feature>
<name>A0A5C6C251_9BACT</name>
<dbReference type="Gene3D" id="3.40.50.1820">
    <property type="entry name" value="alpha/beta hydrolase"/>
    <property type="match status" value="1"/>
</dbReference>
<dbReference type="PANTHER" id="PTHR43037">
    <property type="entry name" value="UNNAMED PRODUCT-RELATED"/>
    <property type="match status" value="1"/>
</dbReference>
<dbReference type="InterPro" id="IPR029058">
    <property type="entry name" value="AB_hydrolase_fold"/>
</dbReference>
<keyword evidence="6" id="KW-1185">Reference proteome</keyword>
<evidence type="ECO:0000313" key="6">
    <source>
        <dbReference type="Proteomes" id="UP000319908"/>
    </source>
</evidence>
<evidence type="ECO:0000256" key="1">
    <source>
        <dbReference type="ARBA" id="ARBA00022729"/>
    </source>
</evidence>
<dbReference type="InterPro" id="IPR050955">
    <property type="entry name" value="Plant_Biomass_Hydrol_Est"/>
</dbReference>
<proteinExistence type="predicted"/>
<dbReference type="SUPFAM" id="SSF53474">
    <property type="entry name" value="alpha/beta-Hydrolases"/>
    <property type="match status" value="1"/>
</dbReference>
<evidence type="ECO:0000256" key="4">
    <source>
        <dbReference type="SAM" id="SignalP"/>
    </source>
</evidence>